<keyword evidence="3" id="KW-1185">Reference proteome</keyword>
<feature type="domain" description="ATPTG10-like" evidence="1">
    <location>
        <begin position="18"/>
        <end position="116"/>
    </location>
</feature>
<dbReference type="AlphaFoldDB" id="A0A9W5WW67"/>
<dbReference type="Proteomes" id="UP001057455">
    <property type="component" value="Unassembled WGS sequence"/>
</dbReference>
<evidence type="ECO:0000259" key="1">
    <source>
        <dbReference type="Pfam" id="PF20716"/>
    </source>
</evidence>
<dbReference type="EMBL" id="BLIY01000023">
    <property type="protein sequence ID" value="GFE55604.1"/>
    <property type="molecule type" value="Genomic_DNA"/>
</dbReference>
<organism evidence="2 3">
    <name type="scientific">Babesia ovis</name>
    <dbReference type="NCBI Taxonomy" id="5869"/>
    <lineage>
        <taxon>Eukaryota</taxon>
        <taxon>Sar</taxon>
        <taxon>Alveolata</taxon>
        <taxon>Apicomplexa</taxon>
        <taxon>Aconoidasida</taxon>
        <taxon>Piroplasmida</taxon>
        <taxon>Babesiidae</taxon>
        <taxon>Babesia</taxon>
    </lineage>
</organism>
<gene>
    <name evidence="2" type="ORF">BaOVIS_030080</name>
</gene>
<reference evidence="2" key="1">
    <citation type="submission" date="2019-12" db="EMBL/GenBank/DDBJ databases">
        <title>Genome sequence of Babesia ovis.</title>
        <authorList>
            <person name="Yamagishi J."/>
            <person name="Sevinc F."/>
            <person name="Xuan X."/>
        </authorList>
    </citation>
    <scope>NUCLEOTIDE SEQUENCE</scope>
    <source>
        <strain evidence="2">Selcuk</strain>
    </source>
</reference>
<accession>A0A9W5WW67</accession>
<protein>
    <recommendedName>
        <fullName evidence="1">ATPTG10-like domain-containing protein</fullName>
    </recommendedName>
</protein>
<evidence type="ECO:0000313" key="2">
    <source>
        <dbReference type="EMBL" id="GFE55604.1"/>
    </source>
</evidence>
<dbReference type="OrthoDB" id="363836at2759"/>
<dbReference type="Pfam" id="PF20716">
    <property type="entry name" value="ATPTG10"/>
    <property type="match status" value="1"/>
</dbReference>
<evidence type="ECO:0000313" key="3">
    <source>
        <dbReference type="Proteomes" id="UP001057455"/>
    </source>
</evidence>
<proteinExistence type="predicted"/>
<dbReference type="InterPro" id="IPR049262">
    <property type="entry name" value="ATPTG10-like_dom"/>
</dbReference>
<sequence>MGGDCHCPTGASASQGSHVEAVTSDIANINRFAGASLVGDKQTMIECFNGFSWRDQRVLSHMERYCSADPAERQLIDDVYRVLCPSSDKIQGPSFAAMSLWLKARLHLQHQNSPFSPLHR</sequence>
<name>A0A9W5WW67_BABOV</name>
<comment type="caution">
    <text evidence="2">The sequence shown here is derived from an EMBL/GenBank/DDBJ whole genome shotgun (WGS) entry which is preliminary data.</text>
</comment>